<gene>
    <name evidence="1" type="ordered locus">MTR_1g041215</name>
</gene>
<sequence length="176" mass="20539">MEINTGVIQLMHANPFSGMDYEDPINHLTKFYEIDERPGALDSAEENLYLRLFPQSLIERTKDWYLDQSFTILTNQNTLEDNNDQNSEYNKDHHAKKDGIFELETNDALLAQRKLLTSIVEELTKPVEIAKVRFEKPLLDLGSSNNFIYLEHFKDKDAIQPTSRILQFVDNRTYPN</sequence>
<evidence type="ECO:0000313" key="2">
    <source>
        <dbReference type="EnsemblPlants" id="KEH41040"/>
    </source>
</evidence>
<reference evidence="1 3" key="1">
    <citation type="journal article" date="2011" name="Nature">
        <title>The Medicago genome provides insight into the evolution of rhizobial symbioses.</title>
        <authorList>
            <person name="Young N.D."/>
            <person name="Debelle F."/>
            <person name="Oldroyd G.E."/>
            <person name="Geurts R."/>
            <person name="Cannon S.B."/>
            <person name="Udvardi M.K."/>
            <person name="Benedito V.A."/>
            <person name="Mayer K.F."/>
            <person name="Gouzy J."/>
            <person name="Schoof H."/>
            <person name="Van de Peer Y."/>
            <person name="Proost S."/>
            <person name="Cook D.R."/>
            <person name="Meyers B.C."/>
            <person name="Spannagl M."/>
            <person name="Cheung F."/>
            <person name="De Mita S."/>
            <person name="Krishnakumar V."/>
            <person name="Gundlach H."/>
            <person name="Zhou S."/>
            <person name="Mudge J."/>
            <person name="Bharti A.K."/>
            <person name="Murray J.D."/>
            <person name="Naoumkina M.A."/>
            <person name="Rosen B."/>
            <person name="Silverstein K.A."/>
            <person name="Tang H."/>
            <person name="Rombauts S."/>
            <person name="Zhao P.X."/>
            <person name="Zhou P."/>
            <person name="Barbe V."/>
            <person name="Bardou P."/>
            <person name="Bechner M."/>
            <person name="Bellec A."/>
            <person name="Berger A."/>
            <person name="Berges H."/>
            <person name="Bidwell S."/>
            <person name="Bisseling T."/>
            <person name="Choisne N."/>
            <person name="Couloux A."/>
            <person name="Denny R."/>
            <person name="Deshpande S."/>
            <person name="Dai X."/>
            <person name="Doyle J.J."/>
            <person name="Dudez A.M."/>
            <person name="Farmer A.D."/>
            <person name="Fouteau S."/>
            <person name="Franken C."/>
            <person name="Gibelin C."/>
            <person name="Gish J."/>
            <person name="Goldstein S."/>
            <person name="Gonzalez A.J."/>
            <person name="Green P.J."/>
            <person name="Hallab A."/>
            <person name="Hartog M."/>
            <person name="Hua A."/>
            <person name="Humphray S.J."/>
            <person name="Jeong D.H."/>
            <person name="Jing Y."/>
            <person name="Jocker A."/>
            <person name="Kenton S.M."/>
            <person name="Kim D.J."/>
            <person name="Klee K."/>
            <person name="Lai H."/>
            <person name="Lang C."/>
            <person name="Lin S."/>
            <person name="Macmil S.L."/>
            <person name="Magdelenat G."/>
            <person name="Matthews L."/>
            <person name="McCorrison J."/>
            <person name="Monaghan E.L."/>
            <person name="Mun J.H."/>
            <person name="Najar F.Z."/>
            <person name="Nicholson C."/>
            <person name="Noirot C."/>
            <person name="O'Bleness M."/>
            <person name="Paule C.R."/>
            <person name="Poulain J."/>
            <person name="Prion F."/>
            <person name="Qin B."/>
            <person name="Qu C."/>
            <person name="Retzel E.F."/>
            <person name="Riddle C."/>
            <person name="Sallet E."/>
            <person name="Samain S."/>
            <person name="Samson N."/>
            <person name="Sanders I."/>
            <person name="Saurat O."/>
            <person name="Scarpelli C."/>
            <person name="Schiex T."/>
            <person name="Segurens B."/>
            <person name="Severin A.J."/>
            <person name="Sherrier D.J."/>
            <person name="Shi R."/>
            <person name="Sims S."/>
            <person name="Singer S.R."/>
            <person name="Sinharoy S."/>
            <person name="Sterck L."/>
            <person name="Viollet A."/>
            <person name="Wang B.B."/>
            <person name="Wang K."/>
            <person name="Wang M."/>
            <person name="Wang X."/>
            <person name="Warfsmann J."/>
            <person name="Weissenbach J."/>
            <person name="White D.D."/>
            <person name="White J.D."/>
            <person name="Wiley G.B."/>
            <person name="Wincker P."/>
            <person name="Xing Y."/>
            <person name="Yang L."/>
            <person name="Yao Z."/>
            <person name="Ying F."/>
            <person name="Zhai J."/>
            <person name="Zhou L."/>
            <person name="Zuber A."/>
            <person name="Denarie J."/>
            <person name="Dixon R.A."/>
            <person name="May G.D."/>
            <person name="Schwartz D.C."/>
            <person name="Rogers J."/>
            <person name="Quetier F."/>
            <person name="Town C.D."/>
            <person name="Roe B.A."/>
        </authorList>
    </citation>
    <scope>NUCLEOTIDE SEQUENCE [LARGE SCALE GENOMIC DNA]</scope>
    <source>
        <strain evidence="1">A17</strain>
        <strain evidence="2 3">cv. Jemalong A17</strain>
    </source>
</reference>
<reference evidence="1 3" key="2">
    <citation type="journal article" date="2014" name="BMC Genomics">
        <title>An improved genome release (version Mt4.0) for the model legume Medicago truncatula.</title>
        <authorList>
            <person name="Tang H."/>
            <person name="Krishnakumar V."/>
            <person name="Bidwell S."/>
            <person name="Rosen B."/>
            <person name="Chan A."/>
            <person name="Zhou S."/>
            <person name="Gentzbittel L."/>
            <person name="Childs K.L."/>
            <person name="Yandell M."/>
            <person name="Gundlach H."/>
            <person name="Mayer K.F."/>
            <person name="Schwartz D.C."/>
            <person name="Town C.D."/>
        </authorList>
    </citation>
    <scope>GENOME REANNOTATION</scope>
    <source>
        <strain evidence="1">A17</strain>
        <strain evidence="2 3">cv. Jemalong A17</strain>
    </source>
</reference>
<accession>A0A072VSD6</accession>
<reference evidence="2" key="3">
    <citation type="submission" date="2015-04" db="UniProtKB">
        <authorList>
            <consortium name="EnsemblPlants"/>
        </authorList>
    </citation>
    <scope>IDENTIFICATION</scope>
    <source>
        <strain evidence="2">cv. Jemalong A17</strain>
    </source>
</reference>
<keyword evidence="3" id="KW-1185">Reference proteome</keyword>
<evidence type="ECO:0000313" key="3">
    <source>
        <dbReference type="Proteomes" id="UP000002051"/>
    </source>
</evidence>
<dbReference type="AlphaFoldDB" id="A0A072VSD6"/>
<dbReference type="HOGENOM" id="CLU_1527421_0_0_1"/>
<dbReference type="EMBL" id="CM001217">
    <property type="protein sequence ID" value="KEH41040.1"/>
    <property type="molecule type" value="Genomic_DNA"/>
</dbReference>
<proteinExistence type="predicted"/>
<name>A0A072VSD6_MEDTR</name>
<dbReference type="EnsemblPlants" id="KEH41040">
    <property type="protein sequence ID" value="KEH41040"/>
    <property type="gene ID" value="MTR_1g041215"/>
</dbReference>
<dbReference type="Proteomes" id="UP000002051">
    <property type="component" value="Unassembled WGS sequence"/>
</dbReference>
<organism evidence="1 3">
    <name type="scientific">Medicago truncatula</name>
    <name type="common">Barrel medic</name>
    <name type="synonym">Medicago tribuloides</name>
    <dbReference type="NCBI Taxonomy" id="3880"/>
    <lineage>
        <taxon>Eukaryota</taxon>
        <taxon>Viridiplantae</taxon>
        <taxon>Streptophyta</taxon>
        <taxon>Embryophyta</taxon>
        <taxon>Tracheophyta</taxon>
        <taxon>Spermatophyta</taxon>
        <taxon>Magnoliopsida</taxon>
        <taxon>eudicotyledons</taxon>
        <taxon>Gunneridae</taxon>
        <taxon>Pentapetalae</taxon>
        <taxon>rosids</taxon>
        <taxon>fabids</taxon>
        <taxon>Fabales</taxon>
        <taxon>Fabaceae</taxon>
        <taxon>Papilionoideae</taxon>
        <taxon>50 kb inversion clade</taxon>
        <taxon>NPAAA clade</taxon>
        <taxon>Hologalegina</taxon>
        <taxon>IRL clade</taxon>
        <taxon>Trifolieae</taxon>
        <taxon>Medicago</taxon>
    </lineage>
</organism>
<protein>
    <submittedName>
        <fullName evidence="1 2">Uncharacterized protein</fullName>
    </submittedName>
</protein>
<evidence type="ECO:0000313" key="1">
    <source>
        <dbReference type="EMBL" id="KEH41040.1"/>
    </source>
</evidence>